<organism evidence="1 2">
    <name type="scientific">Profundicola chukchiensis</name>
    <dbReference type="NCBI Taxonomy" id="2961959"/>
    <lineage>
        <taxon>Bacteria</taxon>
        <taxon>Pseudomonadati</taxon>
        <taxon>Bacteroidota</taxon>
        <taxon>Flavobacteriia</taxon>
        <taxon>Flavobacteriales</taxon>
        <taxon>Weeksellaceae</taxon>
        <taxon>Profundicola</taxon>
    </lineage>
</organism>
<evidence type="ECO:0008006" key="3">
    <source>
        <dbReference type="Google" id="ProtNLM"/>
    </source>
</evidence>
<dbReference type="Pfam" id="PF04525">
    <property type="entry name" value="LOR"/>
    <property type="match status" value="1"/>
</dbReference>
<name>A0A9X4MWI1_9FLAO</name>
<dbReference type="InterPro" id="IPR038595">
    <property type="entry name" value="LOR_sf"/>
</dbReference>
<dbReference type="RefSeq" id="WP_304419623.1">
    <property type="nucleotide sequence ID" value="NZ_JANCMU010000001.1"/>
</dbReference>
<dbReference type="Proteomes" id="UP001152599">
    <property type="component" value="Unassembled WGS sequence"/>
</dbReference>
<reference evidence="1" key="1">
    <citation type="submission" date="2022-07" db="EMBL/GenBank/DDBJ databases">
        <title>Description and genome-wide analysis of Profundicola chukchiensis gen. nov., sp. nov., marine bacteria isolated from bottom sediments of the Chukchi Sea.</title>
        <authorList>
            <person name="Romanenko L."/>
            <person name="Otstavnykh N."/>
            <person name="Kurilenko V."/>
            <person name="Eremeev V."/>
            <person name="Velansky P."/>
            <person name="Mikhailov V."/>
            <person name="Isaeva M."/>
        </authorList>
    </citation>
    <scope>NUCLEOTIDE SEQUENCE</scope>
    <source>
        <strain evidence="1">KMM 9713</strain>
    </source>
</reference>
<evidence type="ECO:0000313" key="1">
    <source>
        <dbReference type="EMBL" id="MDG4944875.1"/>
    </source>
</evidence>
<accession>A0A9X4MWI1</accession>
<dbReference type="InterPro" id="IPR007612">
    <property type="entry name" value="LOR"/>
</dbReference>
<proteinExistence type="predicted"/>
<dbReference type="Gene3D" id="2.40.160.200">
    <property type="entry name" value="LURP1-related"/>
    <property type="match status" value="1"/>
</dbReference>
<dbReference type="AlphaFoldDB" id="A0A9X4MWI1"/>
<gene>
    <name evidence="1" type="ORF">NMK71_00460</name>
</gene>
<dbReference type="EMBL" id="JANCMU010000001">
    <property type="protein sequence ID" value="MDG4944875.1"/>
    <property type="molecule type" value="Genomic_DNA"/>
</dbReference>
<evidence type="ECO:0000313" key="2">
    <source>
        <dbReference type="Proteomes" id="UP001152599"/>
    </source>
</evidence>
<protein>
    <recommendedName>
        <fullName evidence="3">LURP-one-related</fullName>
    </recommendedName>
</protein>
<keyword evidence="2" id="KW-1185">Reference proteome</keyword>
<comment type="caution">
    <text evidence="1">The sequence shown here is derived from an EMBL/GenBank/DDBJ whole genome shotgun (WGS) entry which is preliminary data.</text>
</comment>
<sequence length="198" mass="23142">MNNLSYPLQLKFHIATLSNDFTAKDANGNVIAYTRQKKWRLKEHVEIYENSNRKNVLFEIKASNWLDFNTSYAISEKNGRDLGKVSRKGIHSLWRARYHVIDADKNDNYIITEENPFIKFIDETLGEIPILGFFTGYFFNPSYIAKDKNGKVILRLKKNPSFFGRKFSLNKVNEISPEDESLLVMSFMMMILLERNRG</sequence>